<protein>
    <submittedName>
        <fullName evidence="1">DUF3224 domain-containing protein</fullName>
    </submittedName>
</protein>
<dbReference type="SUPFAM" id="SSF159238">
    <property type="entry name" value="SO1590-like"/>
    <property type="match status" value="1"/>
</dbReference>
<dbReference type="RefSeq" id="WP_187222647.1">
    <property type="nucleotide sequence ID" value="NZ_JABVED010000012.1"/>
</dbReference>
<organism evidence="1 2">
    <name type="scientific">Actinokineospora xionganensis</name>
    <dbReference type="NCBI Taxonomy" id="2684470"/>
    <lineage>
        <taxon>Bacteria</taxon>
        <taxon>Bacillati</taxon>
        <taxon>Actinomycetota</taxon>
        <taxon>Actinomycetes</taxon>
        <taxon>Pseudonocardiales</taxon>
        <taxon>Pseudonocardiaceae</taxon>
        <taxon>Actinokineospora</taxon>
    </lineage>
</organism>
<proteinExistence type="predicted"/>
<dbReference type="InterPro" id="IPR023159">
    <property type="entry name" value="SO1590-like_sf"/>
</dbReference>
<reference evidence="1 2" key="1">
    <citation type="submission" date="2020-06" db="EMBL/GenBank/DDBJ databases">
        <title>Actinokineospora xiongansis sp. nov., isolated from soil of Baiyangdian.</title>
        <authorList>
            <person name="Zhang X."/>
        </authorList>
    </citation>
    <scope>NUCLEOTIDE SEQUENCE [LARGE SCALE GENOMIC DNA]</scope>
    <source>
        <strain evidence="1 2">HBU206404</strain>
    </source>
</reference>
<name>A0ABR7LAD2_9PSEU</name>
<dbReference type="Pfam" id="PF11528">
    <property type="entry name" value="DUF3224"/>
    <property type="match status" value="1"/>
</dbReference>
<dbReference type="EMBL" id="JABVED010000012">
    <property type="protein sequence ID" value="MBC6449671.1"/>
    <property type="molecule type" value="Genomic_DNA"/>
</dbReference>
<evidence type="ECO:0000313" key="1">
    <source>
        <dbReference type="EMBL" id="MBC6449671.1"/>
    </source>
</evidence>
<gene>
    <name evidence="1" type="ORF">GPZ80_21135</name>
</gene>
<comment type="caution">
    <text evidence="1">The sequence shown here is derived from an EMBL/GenBank/DDBJ whole genome shotgun (WGS) entry which is preliminary data.</text>
</comment>
<accession>A0ABR7LAD2</accession>
<dbReference type="Gene3D" id="2.40.350.10">
    <property type="entry name" value="SO1590-like"/>
    <property type="match status" value="1"/>
</dbReference>
<dbReference type="Proteomes" id="UP000734823">
    <property type="component" value="Unassembled WGS sequence"/>
</dbReference>
<keyword evidence="2" id="KW-1185">Reference proteome</keyword>
<dbReference type="InterPro" id="IPR021607">
    <property type="entry name" value="DUF3224"/>
</dbReference>
<evidence type="ECO:0000313" key="2">
    <source>
        <dbReference type="Proteomes" id="UP000734823"/>
    </source>
</evidence>
<sequence>MAEHVSGEFVIDEWKAEDPYDDDGGTHLGHVTLTKTFSGALVGTSEVHMIGAQNPEAGTGAYVAIERVHGDLNGRAGSFVLQHTATASPDEQSAKVTVVPGTGTNELAGLTGEFVITRHEDGSHTYTFDYEV</sequence>